<proteinExistence type="predicted"/>
<gene>
    <name evidence="1" type="ORF">E2C01_039766</name>
</gene>
<name>A0A5B7FL14_PORTR</name>
<organism evidence="1 2">
    <name type="scientific">Portunus trituberculatus</name>
    <name type="common">Swimming crab</name>
    <name type="synonym">Neptunus trituberculatus</name>
    <dbReference type="NCBI Taxonomy" id="210409"/>
    <lineage>
        <taxon>Eukaryota</taxon>
        <taxon>Metazoa</taxon>
        <taxon>Ecdysozoa</taxon>
        <taxon>Arthropoda</taxon>
        <taxon>Crustacea</taxon>
        <taxon>Multicrustacea</taxon>
        <taxon>Malacostraca</taxon>
        <taxon>Eumalacostraca</taxon>
        <taxon>Eucarida</taxon>
        <taxon>Decapoda</taxon>
        <taxon>Pleocyemata</taxon>
        <taxon>Brachyura</taxon>
        <taxon>Eubrachyura</taxon>
        <taxon>Portunoidea</taxon>
        <taxon>Portunidae</taxon>
        <taxon>Portuninae</taxon>
        <taxon>Portunus</taxon>
    </lineage>
</organism>
<protein>
    <submittedName>
        <fullName evidence="1">Uncharacterized protein</fullName>
    </submittedName>
</protein>
<dbReference type="EMBL" id="VSRR010007022">
    <property type="protein sequence ID" value="MPC46057.1"/>
    <property type="molecule type" value="Genomic_DNA"/>
</dbReference>
<accession>A0A5B7FL14</accession>
<dbReference type="AlphaFoldDB" id="A0A5B7FL14"/>
<keyword evidence="2" id="KW-1185">Reference proteome</keyword>
<evidence type="ECO:0000313" key="2">
    <source>
        <dbReference type="Proteomes" id="UP000324222"/>
    </source>
</evidence>
<evidence type="ECO:0000313" key="1">
    <source>
        <dbReference type="EMBL" id="MPC46057.1"/>
    </source>
</evidence>
<reference evidence="1 2" key="1">
    <citation type="submission" date="2019-05" db="EMBL/GenBank/DDBJ databases">
        <title>Another draft genome of Portunus trituberculatus and its Hox gene families provides insights of decapod evolution.</title>
        <authorList>
            <person name="Jeong J.-H."/>
            <person name="Song I."/>
            <person name="Kim S."/>
            <person name="Choi T."/>
            <person name="Kim D."/>
            <person name="Ryu S."/>
            <person name="Kim W."/>
        </authorList>
    </citation>
    <scope>NUCLEOTIDE SEQUENCE [LARGE SCALE GENOMIC DNA]</scope>
    <source>
        <tissue evidence="1">Muscle</tissue>
    </source>
</reference>
<sequence>MNMETRHGTEGVKGTASSYTSRLHSNGTVTGGSLLALRSYIFLHSSAFIISLKFCSVLKGPPPLHYTLQLFTLNSRTSSGLPMLSL</sequence>
<dbReference type="Proteomes" id="UP000324222">
    <property type="component" value="Unassembled WGS sequence"/>
</dbReference>
<comment type="caution">
    <text evidence="1">The sequence shown here is derived from an EMBL/GenBank/DDBJ whole genome shotgun (WGS) entry which is preliminary data.</text>
</comment>